<accession>A0A5J5B5U2</accession>
<sequence length="105" mass="11876">MPSRHHGLRPSEAAQAVAAILDNFEDTERVTRLQAELEAVRAELEVSQATVRSLEAKCESLDGKYNDAMKGLDLMVNQRNKHMQRLETLKQEFKEVEAAAARRVE</sequence>
<dbReference type="AlphaFoldDB" id="A0A5J5B5U2"/>
<proteinExistence type="predicted"/>
<feature type="non-terminal residue" evidence="2">
    <location>
        <position position="105"/>
    </location>
</feature>
<organism evidence="2 3">
    <name type="scientific">Nyssa sinensis</name>
    <dbReference type="NCBI Taxonomy" id="561372"/>
    <lineage>
        <taxon>Eukaryota</taxon>
        <taxon>Viridiplantae</taxon>
        <taxon>Streptophyta</taxon>
        <taxon>Embryophyta</taxon>
        <taxon>Tracheophyta</taxon>
        <taxon>Spermatophyta</taxon>
        <taxon>Magnoliopsida</taxon>
        <taxon>eudicotyledons</taxon>
        <taxon>Gunneridae</taxon>
        <taxon>Pentapetalae</taxon>
        <taxon>asterids</taxon>
        <taxon>Cornales</taxon>
        <taxon>Nyssaceae</taxon>
        <taxon>Nyssa</taxon>
    </lineage>
</organism>
<keyword evidence="1" id="KW-0175">Coiled coil</keyword>
<gene>
    <name evidence="2" type="ORF">F0562_027351</name>
</gene>
<evidence type="ECO:0000313" key="2">
    <source>
        <dbReference type="EMBL" id="KAA8538069.1"/>
    </source>
</evidence>
<protein>
    <submittedName>
        <fullName evidence="2">Uncharacterized protein</fullName>
    </submittedName>
</protein>
<dbReference type="EMBL" id="CM018038">
    <property type="protein sequence ID" value="KAA8538069.1"/>
    <property type="molecule type" value="Genomic_DNA"/>
</dbReference>
<name>A0A5J5B5U2_9ASTE</name>
<reference evidence="2 3" key="1">
    <citation type="submission" date="2019-09" db="EMBL/GenBank/DDBJ databases">
        <title>A chromosome-level genome assembly of the Chinese tupelo Nyssa sinensis.</title>
        <authorList>
            <person name="Yang X."/>
            <person name="Kang M."/>
            <person name="Yang Y."/>
            <person name="Xiong H."/>
            <person name="Wang M."/>
            <person name="Zhang Z."/>
            <person name="Wang Z."/>
            <person name="Wu H."/>
            <person name="Ma T."/>
            <person name="Liu J."/>
            <person name="Xi Z."/>
        </authorList>
    </citation>
    <scope>NUCLEOTIDE SEQUENCE [LARGE SCALE GENOMIC DNA]</scope>
    <source>
        <strain evidence="2">J267</strain>
        <tissue evidence="2">Leaf</tissue>
    </source>
</reference>
<keyword evidence="3" id="KW-1185">Reference proteome</keyword>
<evidence type="ECO:0000313" key="3">
    <source>
        <dbReference type="Proteomes" id="UP000325577"/>
    </source>
</evidence>
<evidence type="ECO:0000256" key="1">
    <source>
        <dbReference type="SAM" id="Coils"/>
    </source>
</evidence>
<dbReference type="Proteomes" id="UP000325577">
    <property type="component" value="Linkage Group LG15"/>
</dbReference>
<feature type="coiled-coil region" evidence="1">
    <location>
        <begin position="30"/>
        <end position="99"/>
    </location>
</feature>